<proteinExistence type="predicted"/>
<evidence type="ECO:0000259" key="2">
    <source>
        <dbReference type="PROSITE" id="PS51034"/>
    </source>
</evidence>
<dbReference type="Proteomes" id="UP000887574">
    <property type="component" value="Unplaced"/>
</dbReference>
<evidence type="ECO:0000313" key="3">
    <source>
        <dbReference type="Proteomes" id="UP000887574"/>
    </source>
</evidence>
<evidence type="ECO:0000313" key="4">
    <source>
        <dbReference type="WBParaSite" id="jg20465"/>
    </source>
</evidence>
<dbReference type="PROSITE" id="PS51034">
    <property type="entry name" value="ZP_2"/>
    <property type="match status" value="1"/>
</dbReference>
<evidence type="ECO:0000256" key="1">
    <source>
        <dbReference type="ARBA" id="ARBA00022729"/>
    </source>
</evidence>
<feature type="domain" description="ZP" evidence="2">
    <location>
        <begin position="1"/>
        <end position="200"/>
    </location>
</feature>
<keyword evidence="3" id="KW-1185">Reference proteome</keyword>
<organism evidence="3 4">
    <name type="scientific">Ditylenchus dipsaci</name>
    <dbReference type="NCBI Taxonomy" id="166011"/>
    <lineage>
        <taxon>Eukaryota</taxon>
        <taxon>Metazoa</taxon>
        <taxon>Ecdysozoa</taxon>
        <taxon>Nematoda</taxon>
        <taxon>Chromadorea</taxon>
        <taxon>Rhabditida</taxon>
        <taxon>Tylenchina</taxon>
        <taxon>Tylenchomorpha</taxon>
        <taxon>Sphaerularioidea</taxon>
        <taxon>Anguinidae</taxon>
        <taxon>Anguininae</taxon>
        <taxon>Ditylenchus</taxon>
    </lineage>
</organism>
<name>A0A915DIQ8_9BILA</name>
<dbReference type="PANTHER" id="PTHR22907:SF59">
    <property type="entry name" value="CUTICLIN-LIKE PROTEIN 19"/>
    <property type="match status" value="1"/>
</dbReference>
<dbReference type="AlphaFoldDB" id="A0A915DIQ8"/>
<keyword evidence="1" id="KW-0732">Signal</keyword>
<protein>
    <submittedName>
        <fullName evidence="4">ZP domain-containing protein</fullName>
    </submittedName>
</protein>
<dbReference type="PANTHER" id="PTHR22907">
    <property type="entry name" value="GH04558P"/>
    <property type="match status" value="1"/>
</dbReference>
<dbReference type="InterPro" id="IPR001507">
    <property type="entry name" value="ZP_dom"/>
</dbReference>
<dbReference type="WBParaSite" id="jg20465">
    <property type="protein sequence ID" value="jg20465"/>
    <property type="gene ID" value="jg20465"/>
</dbReference>
<dbReference type="InterPro" id="IPR051962">
    <property type="entry name" value="Cuticlin"/>
</dbReference>
<sequence length="275" mass="30800">MEIIIFFAVSQVGRSIVLVPMDVAISPGDDLINTNVNVVVDPLRIIYNEPSYNMISNISRAKNTLKKDNLTFLSPLPSCILSIHKNECSGARILRTTKIAWDTRICFKWQCENATKFAMKVENCWTGSIQNPIFIINSNGCTNEETMISSPDYQPLQHTATAVGWLSVRLVGSEYIRLACAIRLCNLCDDPFCQLTTPPKCPPSTKRKVPVNKFMWDETYLDSTCNPFPPPTSTLLLLDQSSSANSTKAYLVKWVAYLISQNVAILLIVHVHIIK</sequence>
<reference evidence="4" key="1">
    <citation type="submission" date="2022-11" db="UniProtKB">
        <authorList>
            <consortium name="WormBaseParasite"/>
        </authorList>
    </citation>
    <scope>IDENTIFICATION</scope>
</reference>
<accession>A0A915DIQ8</accession>